<dbReference type="AlphaFoldDB" id="A0ABD2PUE8"/>
<proteinExistence type="predicted"/>
<sequence length="70" mass="7715">MVVSYCNSNGNPNRNAVVAQFVVPDASQLYEQTKCRSDDDNINRAKPEVEMAVACPVAKHHACSLLISFF</sequence>
<organism evidence="1 2">
    <name type="scientific">Cichlidogyrus casuarinus</name>
    <dbReference type="NCBI Taxonomy" id="1844966"/>
    <lineage>
        <taxon>Eukaryota</taxon>
        <taxon>Metazoa</taxon>
        <taxon>Spiralia</taxon>
        <taxon>Lophotrochozoa</taxon>
        <taxon>Platyhelminthes</taxon>
        <taxon>Monogenea</taxon>
        <taxon>Monopisthocotylea</taxon>
        <taxon>Dactylogyridea</taxon>
        <taxon>Ancyrocephalidae</taxon>
        <taxon>Cichlidogyrus</taxon>
    </lineage>
</organism>
<name>A0ABD2PUE8_9PLAT</name>
<evidence type="ECO:0000313" key="2">
    <source>
        <dbReference type="Proteomes" id="UP001626550"/>
    </source>
</evidence>
<dbReference type="EMBL" id="JBJKFK010002731">
    <property type="protein sequence ID" value="KAL3310683.1"/>
    <property type="molecule type" value="Genomic_DNA"/>
</dbReference>
<reference evidence="1 2" key="1">
    <citation type="submission" date="2024-11" db="EMBL/GenBank/DDBJ databases">
        <title>Adaptive evolution of stress response genes in parasites aligns with host niche diversity.</title>
        <authorList>
            <person name="Hahn C."/>
            <person name="Resl P."/>
        </authorList>
    </citation>
    <scope>NUCLEOTIDE SEQUENCE [LARGE SCALE GENOMIC DNA]</scope>
    <source>
        <strain evidence="1">EGGRZ-B1_66</strain>
        <tissue evidence="1">Body</tissue>
    </source>
</reference>
<protein>
    <submittedName>
        <fullName evidence="1">Uncharacterized protein</fullName>
    </submittedName>
</protein>
<comment type="caution">
    <text evidence="1">The sequence shown here is derived from an EMBL/GenBank/DDBJ whole genome shotgun (WGS) entry which is preliminary data.</text>
</comment>
<accession>A0ABD2PUE8</accession>
<evidence type="ECO:0000313" key="1">
    <source>
        <dbReference type="EMBL" id="KAL3310683.1"/>
    </source>
</evidence>
<keyword evidence="2" id="KW-1185">Reference proteome</keyword>
<dbReference type="Proteomes" id="UP001626550">
    <property type="component" value="Unassembled WGS sequence"/>
</dbReference>
<gene>
    <name evidence="1" type="ORF">Ciccas_010746</name>
</gene>